<keyword evidence="3" id="KW-0479">Metal-binding</keyword>
<dbReference type="GO" id="GO:0005096">
    <property type="term" value="F:GTPase activator activity"/>
    <property type="evidence" value="ECO:0007669"/>
    <property type="project" value="UniProtKB-KW"/>
</dbReference>
<reference evidence="7 8" key="1">
    <citation type="journal article" date="2013" name="Proc. Natl. Acad. Sci. U.S.A.">
        <title>Fine-scale variation in meiotic recombination in Mimulus inferred from population shotgun sequencing.</title>
        <authorList>
            <person name="Hellsten U."/>
            <person name="Wright K.M."/>
            <person name="Jenkins J."/>
            <person name="Shu S."/>
            <person name="Yuan Y."/>
            <person name="Wessler S.R."/>
            <person name="Schmutz J."/>
            <person name="Willis J.H."/>
            <person name="Rokhsar D.S."/>
        </authorList>
    </citation>
    <scope>NUCLEOTIDE SEQUENCE [LARGE SCALE GENOMIC DNA]</scope>
    <source>
        <strain evidence="8">cv. DUN x IM62</strain>
    </source>
</reference>
<keyword evidence="5" id="KW-0446">Lipid-binding</keyword>
<dbReference type="AlphaFoldDB" id="A0A022QCD2"/>
<dbReference type="GO" id="GO:0016020">
    <property type="term" value="C:membrane"/>
    <property type="evidence" value="ECO:0007669"/>
    <property type="project" value="UniProtKB-SubCell"/>
</dbReference>
<accession>A0A022QCD2</accession>
<keyword evidence="8" id="KW-1185">Reference proteome</keyword>
<evidence type="ECO:0000313" key="8">
    <source>
        <dbReference type="Proteomes" id="UP000030748"/>
    </source>
</evidence>
<dbReference type="EMBL" id="KI632139">
    <property type="protein sequence ID" value="EYU24170.1"/>
    <property type="molecule type" value="Genomic_DNA"/>
</dbReference>
<keyword evidence="6" id="KW-0472">Membrane</keyword>
<evidence type="ECO:0000256" key="4">
    <source>
        <dbReference type="ARBA" id="ARBA00022837"/>
    </source>
</evidence>
<name>A0A022QCD2_ERYGU</name>
<evidence type="ECO:0000256" key="2">
    <source>
        <dbReference type="ARBA" id="ARBA00022468"/>
    </source>
</evidence>
<keyword evidence="4" id="KW-0106">Calcium</keyword>
<evidence type="ECO:0000256" key="5">
    <source>
        <dbReference type="ARBA" id="ARBA00023121"/>
    </source>
</evidence>
<protein>
    <recommendedName>
        <fullName evidence="9">C2 domain-containing protein</fullName>
    </recommendedName>
</protein>
<evidence type="ECO:0008006" key="9">
    <source>
        <dbReference type="Google" id="ProtNLM"/>
    </source>
</evidence>
<gene>
    <name evidence="7" type="ORF">MIMGU_mgv1a020900mg</name>
</gene>
<evidence type="ECO:0000256" key="1">
    <source>
        <dbReference type="ARBA" id="ARBA00004370"/>
    </source>
</evidence>
<dbReference type="GO" id="GO:0046872">
    <property type="term" value="F:metal ion binding"/>
    <property type="evidence" value="ECO:0007669"/>
    <property type="project" value="UniProtKB-KW"/>
</dbReference>
<comment type="subcellular location">
    <subcellularLocation>
        <location evidence="1">Membrane</location>
    </subcellularLocation>
</comment>
<dbReference type="InterPro" id="IPR044562">
    <property type="entry name" value="CAR1-11"/>
</dbReference>
<dbReference type="eggNOG" id="KOG1030">
    <property type="taxonomic scope" value="Eukaryota"/>
</dbReference>
<dbReference type="GO" id="GO:0008289">
    <property type="term" value="F:lipid binding"/>
    <property type="evidence" value="ECO:0007669"/>
    <property type="project" value="UniProtKB-KW"/>
</dbReference>
<evidence type="ECO:0000256" key="6">
    <source>
        <dbReference type="ARBA" id="ARBA00023136"/>
    </source>
</evidence>
<sequence>MPGLLRISVQRGINLAARNHPNRSPYAATVYDKNVFIADEKMGDAEFDIRPFVQASKMHPNALPNGTITTRILPSSFNCLSEKSFIFWKDDNLMQDMCLGLRNIESGQVKLQLRWIDIPGYEDL</sequence>
<dbReference type="PANTHER" id="PTHR45933">
    <property type="entry name" value="PROTEIN C2-DOMAIN ABA-RELATED 4"/>
    <property type="match status" value="1"/>
</dbReference>
<keyword evidence="2" id="KW-0343">GTPase activation</keyword>
<evidence type="ECO:0000256" key="3">
    <source>
        <dbReference type="ARBA" id="ARBA00022723"/>
    </source>
</evidence>
<organism evidence="7 8">
    <name type="scientific">Erythranthe guttata</name>
    <name type="common">Yellow monkey flower</name>
    <name type="synonym">Mimulus guttatus</name>
    <dbReference type="NCBI Taxonomy" id="4155"/>
    <lineage>
        <taxon>Eukaryota</taxon>
        <taxon>Viridiplantae</taxon>
        <taxon>Streptophyta</taxon>
        <taxon>Embryophyta</taxon>
        <taxon>Tracheophyta</taxon>
        <taxon>Spermatophyta</taxon>
        <taxon>Magnoliopsida</taxon>
        <taxon>eudicotyledons</taxon>
        <taxon>Gunneridae</taxon>
        <taxon>Pentapetalae</taxon>
        <taxon>asterids</taxon>
        <taxon>lamiids</taxon>
        <taxon>Lamiales</taxon>
        <taxon>Phrymaceae</taxon>
        <taxon>Erythranthe</taxon>
    </lineage>
</organism>
<evidence type="ECO:0000313" key="7">
    <source>
        <dbReference type="EMBL" id="EYU24170.1"/>
    </source>
</evidence>
<dbReference type="PANTHER" id="PTHR45933:SF45">
    <property type="entry name" value="C2 DOMAIN-CONTAINING PROTEIN"/>
    <property type="match status" value="1"/>
</dbReference>
<dbReference type="Proteomes" id="UP000030748">
    <property type="component" value="Unassembled WGS sequence"/>
</dbReference>
<dbReference type="STRING" id="4155.A0A022QCD2"/>
<proteinExistence type="predicted"/>